<name>A0A9W3J5J8_BACTU</name>
<sequence length="109" mass="12403">MLTVITENQVVDFEGEPHVVVKDLPRRQLVLKPISEEYGWGDIFEDKHGDRVFIAQFAYELGNYFSLTTGNRQLEGDQGSKVEVVQTLLRKGYTKVGHLRDLGKPLSIQ</sequence>
<dbReference type="EMBL" id="CP003752">
    <property type="protein sequence ID" value="AFQ14627.1"/>
    <property type="molecule type" value="Genomic_DNA"/>
</dbReference>
<accession>A0A9W3J5J8</accession>
<dbReference type="AlphaFoldDB" id="A0A9W3J5J8"/>
<reference evidence="1 2" key="1">
    <citation type="submission" date="2012-08" db="EMBL/GenBank/DDBJ databases">
        <authorList>
            <person name="Doggett N."/>
            <person name="Teshima H."/>
            <person name="Bruce D."/>
            <person name="Detter J.C."/>
            <person name="Johnson S.L."/>
            <person name="Han C."/>
        </authorList>
    </citation>
    <scope>NUCLEOTIDE SEQUENCE [LARGE SCALE GENOMIC DNA]</scope>
    <source>
        <strain evidence="1 2">HD-771</strain>
    </source>
</reference>
<gene>
    <name evidence="1" type="ORF">BTG_05675</name>
</gene>
<evidence type="ECO:0000313" key="2">
    <source>
        <dbReference type="Proteomes" id="UP000005259"/>
    </source>
</evidence>
<dbReference type="RefSeq" id="WP_000958637.1">
    <property type="nucleotide sequence ID" value="NC_018500.1"/>
</dbReference>
<dbReference type="KEGG" id="bti:BTG_05675"/>
<proteinExistence type="predicted"/>
<evidence type="ECO:0000313" key="1">
    <source>
        <dbReference type="EMBL" id="AFQ14627.1"/>
    </source>
</evidence>
<dbReference type="Proteomes" id="UP000005259">
    <property type="component" value="Chromosome"/>
</dbReference>
<organism evidence="1 2">
    <name type="scientific">Bacillus thuringiensis HD-771</name>
    <dbReference type="NCBI Taxonomy" id="1218175"/>
    <lineage>
        <taxon>Bacteria</taxon>
        <taxon>Bacillati</taxon>
        <taxon>Bacillota</taxon>
        <taxon>Bacilli</taxon>
        <taxon>Bacillales</taxon>
        <taxon>Bacillaceae</taxon>
        <taxon>Bacillus</taxon>
        <taxon>Bacillus cereus group</taxon>
    </lineage>
</organism>
<protein>
    <submittedName>
        <fullName evidence="1">Uncharacterized protein</fullName>
    </submittedName>
</protein>